<keyword evidence="11" id="KW-0808">Transferase</keyword>
<accession>A0A0L6VGE8</accession>
<dbReference type="GO" id="GO:0003723">
    <property type="term" value="F:RNA binding"/>
    <property type="evidence" value="ECO:0007669"/>
    <property type="project" value="UniProtKB-KW"/>
</dbReference>
<dbReference type="SUPFAM" id="SSF53098">
    <property type="entry name" value="Ribonuclease H-like"/>
    <property type="match status" value="1"/>
</dbReference>
<name>A0A0L6VGE8_9BASI</name>
<evidence type="ECO:0000256" key="10">
    <source>
        <dbReference type="ARBA" id="ARBA00022918"/>
    </source>
</evidence>
<keyword evidence="5" id="KW-0255">Endonuclease</keyword>
<dbReference type="GO" id="GO:0006310">
    <property type="term" value="P:DNA recombination"/>
    <property type="evidence" value="ECO:0007669"/>
    <property type="project" value="UniProtKB-KW"/>
</dbReference>
<dbReference type="STRING" id="27349.A0A0L6VGE8"/>
<reference evidence="17 18" key="1">
    <citation type="submission" date="2015-08" db="EMBL/GenBank/DDBJ databases">
        <title>Next Generation Sequencing and Analysis of the Genome of Puccinia sorghi L Schw, the Causal Agent of Maize Common Rust.</title>
        <authorList>
            <person name="Rochi L."/>
            <person name="Burguener G."/>
            <person name="Darino M."/>
            <person name="Turjanski A."/>
            <person name="Kreff E."/>
            <person name="Dieguez M.J."/>
            <person name="Sacco F."/>
        </authorList>
    </citation>
    <scope>NUCLEOTIDE SEQUENCE [LARGE SCALE GENOMIC DNA]</scope>
    <source>
        <strain evidence="17 18">RO10H11247</strain>
    </source>
</reference>
<sequence length="375" mass="41928">MNRSCNLYYLPAETVSSQSASIFPSSPVDNSLLGYHNRLFHIGLKPLKHFLKTNGVTPTVMNEVAVQQCQICIQSKMPRKIFKSRQLHRSTQPGHLIHSDVGSYEVLSREGYKYFVTFIDDYSKFMSVFPMKFKSDTFNCFKLFRSSFEKLAKCNILALRTDNGGEYLSNDFSKYLTNAGISHEPASAPKSFWADALRHAIHGYNSIPCKTPTGFQSPITLLGLPPLKLHSVHPFGCLAWYKVPEADRKSLDVKARASMLLSYLSDGNGFRLLDLDRRQVIKSRDVSFNYSIFPYGANLSSHREKLTVEVPWPVPCPPSPPLLLPPAGVSQPDQAVAQPQPSSDPPVTTPPAPNNPPLDIPLKDQLRFGFRLAVT</sequence>
<dbReference type="InterPro" id="IPR036397">
    <property type="entry name" value="RNaseH_sf"/>
</dbReference>
<comment type="catalytic activity">
    <reaction evidence="13">
        <text>DNA(n) + a 2'-deoxyribonucleoside 5'-triphosphate = DNA(n+1) + diphosphate</text>
        <dbReference type="Rhea" id="RHEA:22508"/>
        <dbReference type="Rhea" id="RHEA-COMP:17339"/>
        <dbReference type="Rhea" id="RHEA-COMP:17340"/>
        <dbReference type="ChEBI" id="CHEBI:33019"/>
        <dbReference type="ChEBI" id="CHEBI:61560"/>
        <dbReference type="ChEBI" id="CHEBI:173112"/>
        <dbReference type="EC" id="2.7.7.49"/>
    </reaction>
</comment>
<evidence type="ECO:0000256" key="7">
    <source>
        <dbReference type="ARBA" id="ARBA00022842"/>
    </source>
</evidence>
<keyword evidence="10" id="KW-0695">RNA-directed DNA polymerase</keyword>
<feature type="region of interest" description="Disordered" evidence="15">
    <location>
        <begin position="323"/>
        <end position="361"/>
    </location>
</feature>
<dbReference type="InterPro" id="IPR057670">
    <property type="entry name" value="SH3_retrovirus"/>
</dbReference>
<keyword evidence="4" id="KW-0479">Metal-binding</keyword>
<evidence type="ECO:0000256" key="8">
    <source>
        <dbReference type="ARBA" id="ARBA00022884"/>
    </source>
</evidence>
<dbReference type="PROSITE" id="PS50994">
    <property type="entry name" value="INTEGRASE"/>
    <property type="match status" value="1"/>
</dbReference>
<evidence type="ECO:0000256" key="4">
    <source>
        <dbReference type="ARBA" id="ARBA00022723"/>
    </source>
</evidence>
<evidence type="ECO:0000256" key="5">
    <source>
        <dbReference type="ARBA" id="ARBA00022759"/>
    </source>
</evidence>
<dbReference type="InterPro" id="IPR012337">
    <property type="entry name" value="RNaseH-like_sf"/>
</dbReference>
<organism evidence="17 18">
    <name type="scientific">Puccinia sorghi</name>
    <dbReference type="NCBI Taxonomy" id="27349"/>
    <lineage>
        <taxon>Eukaryota</taxon>
        <taxon>Fungi</taxon>
        <taxon>Dikarya</taxon>
        <taxon>Basidiomycota</taxon>
        <taxon>Pucciniomycotina</taxon>
        <taxon>Pucciniomycetes</taxon>
        <taxon>Pucciniales</taxon>
        <taxon>Pucciniaceae</taxon>
        <taxon>Puccinia</taxon>
    </lineage>
</organism>
<dbReference type="Pfam" id="PF00665">
    <property type="entry name" value="rve"/>
    <property type="match status" value="1"/>
</dbReference>
<dbReference type="GO" id="GO:0046872">
    <property type="term" value="F:metal ion binding"/>
    <property type="evidence" value="ECO:0007669"/>
    <property type="project" value="UniProtKB-KW"/>
</dbReference>
<dbReference type="InterPro" id="IPR001584">
    <property type="entry name" value="Integrase_cat-core"/>
</dbReference>
<evidence type="ECO:0000256" key="3">
    <source>
        <dbReference type="ARBA" id="ARBA00022722"/>
    </source>
</evidence>
<evidence type="ECO:0000259" key="16">
    <source>
        <dbReference type="PROSITE" id="PS50994"/>
    </source>
</evidence>
<dbReference type="PANTHER" id="PTHR42648:SF11">
    <property type="entry name" value="TRANSPOSON TY4-P GAG-POL POLYPROTEIN"/>
    <property type="match status" value="1"/>
</dbReference>
<keyword evidence="1" id="KW-0815">Transposition</keyword>
<proteinExistence type="predicted"/>
<evidence type="ECO:0000256" key="1">
    <source>
        <dbReference type="ARBA" id="ARBA00022578"/>
    </source>
</evidence>
<evidence type="ECO:0000256" key="15">
    <source>
        <dbReference type="SAM" id="MobiDB-lite"/>
    </source>
</evidence>
<evidence type="ECO:0000313" key="18">
    <source>
        <dbReference type="Proteomes" id="UP000037035"/>
    </source>
</evidence>
<dbReference type="PANTHER" id="PTHR42648">
    <property type="entry name" value="TRANSPOSASE, PUTATIVE-RELATED"/>
    <property type="match status" value="1"/>
</dbReference>
<dbReference type="Pfam" id="PF25597">
    <property type="entry name" value="SH3_retrovirus"/>
    <property type="match status" value="1"/>
</dbReference>
<evidence type="ECO:0000256" key="9">
    <source>
        <dbReference type="ARBA" id="ARBA00022908"/>
    </source>
</evidence>
<dbReference type="GO" id="GO:0004519">
    <property type="term" value="F:endonuclease activity"/>
    <property type="evidence" value="ECO:0007669"/>
    <property type="project" value="UniProtKB-KW"/>
</dbReference>
<dbReference type="GO" id="GO:0015074">
    <property type="term" value="P:DNA integration"/>
    <property type="evidence" value="ECO:0007669"/>
    <property type="project" value="UniProtKB-KW"/>
</dbReference>
<dbReference type="VEuPathDB" id="FungiDB:VP01_1659g5"/>
<evidence type="ECO:0000256" key="2">
    <source>
        <dbReference type="ARBA" id="ARBA00022695"/>
    </source>
</evidence>
<keyword evidence="3" id="KW-0540">Nuclease</keyword>
<feature type="compositionally biased region" description="Pro residues" evidence="15">
    <location>
        <begin position="342"/>
        <end position="359"/>
    </location>
</feature>
<dbReference type="GO" id="GO:0016787">
    <property type="term" value="F:hydrolase activity"/>
    <property type="evidence" value="ECO:0007669"/>
    <property type="project" value="UniProtKB-KW"/>
</dbReference>
<dbReference type="GO" id="GO:0005634">
    <property type="term" value="C:nucleus"/>
    <property type="evidence" value="ECO:0007669"/>
    <property type="project" value="UniProtKB-ARBA"/>
</dbReference>
<dbReference type="OrthoDB" id="3229173at2759"/>
<evidence type="ECO:0000313" key="17">
    <source>
        <dbReference type="EMBL" id="KNZ59814.1"/>
    </source>
</evidence>
<dbReference type="GO" id="GO:0003887">
    <property type="term" value="F:DNA-directed DNA polymerase activity"/>
    <property type="evidence" value="ECO:0007669"/>
    <property type="project" value="UniProtKB-KW"/>
</dbReference>
<evidence type="ECO:0000256" key="12">
    <source>
        <dbReference type="ARBA" id="ARBA00023172"/>
    </source>
</evidence>
<keyword evidence="11" id="KW-0239">DNA-directed DNA polymerase</keyword>
<dbReference type="EMBL" id="LAVV01006458">
    <property type="protein sequence ID" value="KNZ59814.1"/>
    <property type="molecule type" value="Genomic_DNA"/>
</dbReference>
<dbReference type="AlphaFoldDB" id="A0A0L6VGE8"/>
<evidence type="ECO:0000256" key="6">
    <source>
        <dbReference type="ARBA" id="ARBA00022801"/>
    </source>
</evidence>
<dbReference type="Gene3D" id="3.30.420.10">
    <property type="entry name" value="Ribonuclease H-like superfamily/Ribonuclease H"/>
    <property type="match status" value="1"/>
</dbReference>
<keyword evidence="7" id="KW-0460">Magnesium</keyword>
<keyword evidence="6" id="KW-0378">Hydrolase</keyword>
<gene>
    <name evidence="17" type="ORF">VP01_1659g5</name>
</gene>
<comment type="caution">
    <text evidence="17">The sequence shown here is derived from an EMBL/GenBank/DDBJ whole genome shotgun (WGS) entry which is preliminary data.</text>
</comment>
<dbReference type="Pfam" id="PF13976">
    <property type="entry name" value="gag_pre-integrs"/>
    <property type="match status" value="1"/>
</dbReference>
<dbReference type="GO" id="GO:0003964">
    <property type="term" value="F:RNA-directed DNA polymerase activity"/>
    <property type="evidence" value="ECO:0007669"/>
    <property type="project" value="UniProtKB-KW"/>
</dbReference>
<dbReference type="InterPro" id="IPR025724">
    <property type="entry name" value="GAG-pre-integrase_dom"/>
</dbReference>
<keyword evidence="18" id="KW-1185">Reference proteome</keyword>
<dbReference type="InterPro" id="IPR039537">
    <property type="entry name" value="Retrotran_Ty1/copia-like"/>
</dbReference>
<keyword evidence="8" id="KW-0694">RNA-binding</keyword>
<evidence type="ECO:0000256" key="11">
    <source>
        <dbReference type="ARBA" id="ARBA00022932"/>
    </source>
</evidence>
<evidence type="ECO:0000256" key="13">
    <source>
        <dbReference type="ARBA" id="ARBA00048173"/>
    </source>
</evidence>
<keyword evidence="12" id="KW-0233">DNA recombination</keyword>
<feature type="domain" description="Integrase catalytic" evidence="16">
    <location>
        <begin position="89"/>
        <end position="183"/>
    </location>
</feature>
<dbReference type="GO" id="GO:0032196">
    <property type="term" value="P:transposition"/>
    <property type="evidence" value="ECO:0007669"/>
    <property type="project" value="UniProtKB-KW"/>
</dbReference>
<protein>
    <recommendedName>
        <fullName evidence="16">Integrase catalytic domain-containing protein</fullName>
    </recommendedName>
</protein>
<keyword evidence="2" id="KW-0548">Nucleotidyltransferase</keyword>
<evidence type="ECO:0000256" key="14">
    <source>
        <dbReference type="ARBA" id="ARBA00049244"/>
    </source>
</evidence>
<keyword evidence="9" id="KW-0229">DNA integration</keyword>
<dbReference type="Proteomes" id="UP000037035">
    <property type="component" value="Unassembled WGS sequence"/>
</dbReference>
<comment type="catalytic activity">
    <reaction evidence="14">
        <text>DNA(n) + a 2'-deoxyribonucleoside 5'-triphosphate = DNA(n+1) + diphosphate</text>
        <dbReference type="Rhea" id="RHEA:22508"/>
        <dbReference type="Rhea" id="RHEA-COMP:17339"/>
        <dbReference type="Rhea" id="RHEA-COMP:17340"/>
        <dbReference type="ChEBI" id="CHEBI:33019"/>
        <dbReference type="ChEBI" id="CHEBI:61560"/>
        <dbReference type="ChEBI" id="CHEBI:173112"/>
        <dbReference type="EC" id="2.7.7.7"/>
    </reaction>
</comment>